<evidence type="ECO:0000256" key="3">
    <source>
        <dbReference type="ARBA" id="ARBA00022989"/>
    </source>
</evidence>
<name>A0AAD3TFI2_NEPGR</name>
<evidence type="ECO:0000256" key="4">
    <source>
        <dbReference type="ARBA" id="ARBA00023136"/>
    </source>
</evidence>
<gene>
    <name evidence="6" type="ORF">Nepgr_029520</name>
</gene>
<evidence type="ECO:0000256" key="1">
    <source>
        <dbReference type="ARBA" id="ARBA00004141"/>
    </source>
</evidence>
<keyword evidence="7" id="KW-1185">Reference proteome</keyword>
<dbReference type="EMBL" id="BSYO01000033">
    <property type="protein sequence ID" value="GMH27677.1"/>
    <property type="molecule type" value="Genomic_DNA"/>
</dbReference>
<dbReference type="AlphaFoldDB" id="A0AAD3TFI2"/>
<sequence length="193" mass="22166">MEENRQMHISGKYCGDECSSEKQEEYPLKRPEAVFYSWSFSRHEGKSRCRRRYLLDQSLSVDNLFVFVLIFKYFKVPVTYQSRVLSYGIVGAIVFRLSLILLGTATIQVVFSFTYLFQPCFSHFVLWPSNFRENQKKKMYSAIHSLPLEGHGGDFHSANLGGDSDCVVMTSDPKPRLRWTVQSESESESASSG</sequence>
<dbReference type="PANTHER" id="PTHR30238:SF0">
    <property type="entry name" value="THYLAKOID MEMBRANE PROTEIN TERC, CHLOROPLASTIC"/>
    <property type="match status" value="1"/>
</dbReference>
<evidence type="ECO:0000313" key="6">
    <source>
        <dbReference type="EMBL" id="GMH27677.1"/>
    </source>
</evidence>
<proteinExistence type="predicted"/>
<comment type="caution">
    <text evidence="6">The sequence shown here is derived from an EMBL/GenBank/DDBJ whole genome shotgun (WGS) entry which is preliminary data.</text>
</comment>
<dbReference type="Pfam" id="PF03741">
    <property type="entry name" value="TerC"/>
    <property type="match status" value="1"/>
</dbReference>
<keyword evidence="4 5" id="KW-0472">Membrane</keyword>
<comment type="subcellular location">
    <subcellularLocation>
        <location evidence="1">Membrane</location>
        <topology evidence="1">Multi-pass membrane protein</topology>
    </subcellularLocation>
</comment>
<dbReference type="InterPro" id="IPR005496">
    <property type="entry name" value="Integral_membrane_TerC"/>
</dbReference>
<organism evidence="6 7">
    <name type="scientific">Nepenthes gracilis</name>
    <name type="common">Slender pitcher plant</name>
    <dbReference type="NCBI Taxonomy" id="150966"/>
    <lineage>
        <taxon>Eukaryota</taxon>
        <taxon>Viridiplantae</taxon>
        <taxon>Streptophyta</taxon>
        <taxon>Embryophyta</taxon>
        <taxon>Tracheophyta</taxon>
        <taxon>Spermatophyta</taxon>
        <taxon>Magnoliopsida</taxon>
        <taxon>eudicotyledons</taxon>
        <taxon>Gunneridae</taxon>
        <taxon>Pentapetalae</taxon>
        <taxon>Caryophyllales</taxon>
        <taxon>Nepenthaceae</taxon>
        <taxon>Nepenthes</taxon>
    </lineage>
</organism>
<feature type="transmembrane region" description="Helical" evidence="5">
    <location>
        <begin position="94"/>
        <end position="117"/>
    </location>
</feature>
<accession>A0AAD3TFI2</accession>
<protein>
    <submittedName>
        <fullName evidence="6">Uncharacterized protein</fullName>
    </submittedName>
</protein>
<evidence type="ECO:0000256" key="2">
    <source>
        <dbReference type="ARBA" id="ARBA00022692"/>
    </source>
</evidence>
<evidence type="ECO:0000256" key="5">
    <source>
        <dbReference type="SAM" id="Phobius"/>
    </source>
</evidence>
<evidence type="ECO:0000313" key="7">
    <source>
        <dbReference type="Proteomes" id="UP001279734"/>
    </source>
</evidence>
<dbReference type="PANTHER" id="PTHR30238">
    <property type="entry name" value="MEMBRANE BOUND PREDICTED REDOX MODULATOR"/>
    <property type="match status" value="1"/>
</dbReference>
<dbReference type="GO" id="GO:0016020">
    <property type="term" value="C:membrane"/>
    <property type="evidence" value="ECO:0007669"/>
    <property type="project" value="UniProtKB-SubCell"/>
</dbReference>
<dbReference type="Proteomes" id="UP001279734">
    <property type="component" value="Unassembled WGS sequence"/>
</dbReference>
<keyword evidence="3 5" id="KW-1133">Transmembrane helix</keyword>
<reference evidence="6" key="1">
    <citation type="submission" date="2023-05" db="EMBL/GenBank/DDBJ databases">
        <title>Nepenthes gracilis genome sequencing.</title>
        <authorList>
            <person name="Fukushima K."/>
        </authorList>
    </citation>
    <scope>NUCLEOTIDE SEQUENCE</scope>
    <source>
        <strain evidence="6">SING2019-196</strain>
    </source>
</reference>
<keyword evidence="2 5" id="KW-0812">Transmembrane</keyword>